<comment type="caution">
    <text evidence="1">The sequence shown here is derived from an EMBL/GenBank/DDBJ whole genome shotgun (WGS) entry which is preliminary data.</text>
</comment>
<gene>
    <name evidence="1" type="ORF">CBA19CS42_32375</name>
</gene>
<dbReference type="RefSeq" id="WP_238216550.1">
    <property type="nucleotide sequence ID" value="NZ_BPUS01000021.1"/>
</dbReference>
<sequence>MNGEICAENEQEWRELQDPPPLNMTWSDLNIRVDGWWRQYQYIMACATADDTNSAAQDADQK</sequence>
<dbReference type="Proteomes" id="UP001055111">
    <property type="component" value="Unassembled WGS sequence"/>
</dbReference>
<name>A0AA37IIK3_9BURK</name>
<dbReference type="EMBL" id="BPUS01000021">
    <property type="protein sequence ID" value="GJH29313.1"/>
    <property type="molecule type" value="Genomic_DNA"/>
</dbReference>
<evidence type="ECO:0000313" key="1">
    <source>
        <dbReference type="EMBL" id="GJH29313.1"/>
    </source>
</evidence>
<evidence type="ECO:0000313" key="2">
    <source>
        <dbReference type="Proteomes" id="UP001055111"/>
    </source>
</evidence>
<proteinExistence type="predicted"/>
<organism evidence="1 2">
    <name type="scientific">Caballeronia novacaledonica</name>
    <dbReference type="NCBI Taxonomy" id="1544861"/>
    <lineage>
        <taxon>Bacteria</taxon>
        <taxon>Pseudomonadati</taxon>
        <taxon>Pseudomonadota</taxon>
        <taxon>Betaproteobacteria</taxon>
        <taxon>Burkholderiales</taxon>
        <taxon>Burkholderiaceae</taxon>
        <taxon>Caballeronia</taxon>
    </lineage>
</organism>
<reference evidence="1" key="1">
    <citation type="submission" date="2022-09" db="EMBL/GenBank/DDBJ databases">
        <title>Isolation and characterization of 3-chlorobenzoate degrading bacteria from soils in Shizuoka.</title>
        <authorList>
            <person name="Ifat A."/>
            <person name="Ogawa N."/>
            <person name="Kimbara K."/>
            <person name="Moriuchi R."/>
            <person name="Dohra H."/>
            <person name="Shintani M."/>
        </authorList>
    </citation>
    <scope>NUCLEOTIDE SEQUENCE</scope>
    <source>
        <strain evidence="1">19CS4-2</strain>
    </source>
</reference>
<dbReference type="AlphaFoldDB" id="A0AA37IIK3"/>
<protein>
    <submittedName>
        <fullName evidence="1">Uncharacterized protein</fullName>
    </submittedName>
</protein>
<accession>A0AA37IIK3</accession>